<accession>A0A2P1PPI2</accession>
<dbReference type="InterPro" id="IPR057154">
    <property type="entry name" value="DUF7832"/>
</dbReference>
<dbReference type="EMBL" id="CP027860">
    <property type="protein sequence ID" value="AVP96732.1"/>
    <property type="molecule type" value="Genomic_DNA"/>
</dbReference>
<keyword evidence="2" id="KW-0472">Membrane</keyword>
<feature type="transmembrane region" description="Helical" evidence="2">
    <location>
        <begin position="506"/>
        <end position="524"/>
    </location>
</feature>
<feature type="compositionally biased region" description="Polar residues" evidence="1">
    <location>
        <begin position="449"/>
        <end position="469"/>
    </location>
</feature>
<dbReference type="Proteomes" id="UP000241074">
    <property type="component" value="Chromosome"/>
</dbReference>
<dbReference type="PANTHER" id="PTHR11102">
    <property type="entry name" value="SEL-1-LIKE PROTEIN"/>
    <property type="match status" value="1"/>
</dbReference>
<dbReference type="Gene3D" id="1.25.40.10">
    <property type="entry name" value="Tetratricopeptide repeat domain"/>
    <property type="match status" value="1"/>
</dbReference>
<keyword evidence="2" id="KW-1133">Transmembrane helix</keyword>
<dbReference type="Pfam" id="PF08238">
    <property type="entry name" value="Sel1"/>
    <property type="match status" value="2"/>
</dbReference>
<reference evidence="4 5" key="1">
    <citation type="submission" date="2018-03" db="EMBL/GenBank/DDBJ databases">
        <title>Ahniella affigens gen. nov., sp. nov., a gammaproteobacterium isolated from sandy soil near a stream.</title>
        <authorList>
            <person name="Ko Y."/>
            <person name="Kim J.-H."/>
        </authorList>
    </citation>
    <scope>NUCLEOTIDE SEQUENCE [LARGE SCALE GENOMIC DNA]</scope>
    <source>
        <strain evidence="4 5">D13</strain>
    </source>
</reference>
<keyword evidence="5" id="KW-1185">Reference proteome</keyword>
<dbReference type="InterPro" id="IPR011990">
    <property type="entry name" value="TPR-like_helical_dom_sf"/>
</dbReference>
<feature type="compositionally biased region" description="Low complexity" evidence="1">
    <location>
        <begin position="216"/>
        <end position="228"/>
    </location>
</feature>
<name>A0A2P1PPI2_9GAMM</name>
<protein>
    <recommendedName>
        <fullName evidence="3">DUF7832 domain-containing protein</fullName>
    </recommendedName>
</protein>
<evidence type="ECO:0000313" key="5">
    <source>
        <dbReference type="Proteomes" id="UP000241074"/>
    </source>
</evidence>
<dbReference type="Pfam" id="PF25191">
    <property type="entry name" value="DUF7832"/>
    <property type="match status" value="1"/>
</dbReference>
<dbReference type="InterPro" id="IPR006597">
    <property type="entry name" value="Sel1-like"/>
</dbReference>
<dbReference type="SUPFAM" id="SSF81901">
    <property type="entry name" value="HCP-like"/>
    <property type="match status" value="1"/>
</dbReference>
<reference evidence="4 5" key="2">
    <citation type="submission" date="2018-03" db="EMBL/GenBank/DDBJ databases">
        <authorList>
            <person name="Keele B.F."/>
        </authorList>
    </citation>
    <scope>NUCLEOTIDE SEQUENCE [LARGE SCALE GENOMIC DNA]</scope>
    <source>
        <strain evidence="4 5">D13</strain>
    </source>
</reference>
<evidence type="ECO:0000256" key="1">
    <source>
        <dbReference type="SAM" id="MobiDB-lite"/>
    </source>
</evidence>
<dbReference type="SMART" id="SM00671">
    <property type="entry name" value="SEL1"/>
    <property type="match status" value="3"/>
</dbReference>
<dbReference type="InterPro" id="IPR050767">
    <property type="entry name" value="Sel1_AlgK"/>
</dbReference>
<keyword evidence="2" id="KW-0812">Transmembrane</keyword>
<proteinExistence type="predicted"/>
<evidence type="ECO:0000313" key="4">
    <source>
        <dbReference type="EMBL" id="AVP96732.1"/>
    </source>
</evidence>
<gene>
    <name evidence="4" type="ORF">C7S18_05750</name>
</gene>
<dbReference type="AlphaFoldDB" id="A0A2P1PPI2"/>
<dbReference type="KEGG" id="xba:C7S18_05750"/>
<evidence type="ECO:0000256" key="2">
    <source>
        <dbReference type="SAM" id="Phobius"/>
    </source>
</evidence>
<feature type="domain" description="DUF7832" evidence="3">
    <location>
        <begin position="57"/>
        <end position="162"/>
    </location>
</feature>
<feature type="region of interest" description="Disordered" evidence="1">
    <location>
        <begin position="196"/>
        <end position="228"/>
    </location>
</feature>
<dbReference type="PANTHER" id="PTHR11102:SF160">
    <property type="entry name" value="ERAD-ASSOCIATED E3 UBIQUITIN-PROTEIN LIGASE COMPONENT HRD3"/>
    <property type="match status" value="1"/>
</dbReference>
<evidence type="ECO:0000259" key="3">
    <source>
        <dbReference type="Pfam" id="PF25191"/>
    </source>
</evidence>
<organism evidence="4 5">
    <name type="scientific">Ahniella affigens</name>
    <dbReference type="NCBI Taxonomy" id="2021234"/>
    <lineage>
        <taxon>Bacteria</taxon>
        <taxon>Pseudomonadati</taxon>
        <taxon>Pseudomonadota</taxon>
        <taxon>Gammaproteobacteria</taxon>
        <taxon>Lysobacterales</taxon>
        <taxon>Rhodanobacteraceae</taxon>
        <taxon>Ahniella</taxon>
    </lineage>
</organism>
<feature type="transmembrane region" description="Helical" evidence="2">
    <location>
        <begin position="530"/>
        <end position="558"/>
    </location>
</feature>
<feature type="region of interest" description="Disordered" evidence="1">
    <location>
        <begin position="444"/>
        <end position="469"/>
    </location>
</feature>
<dbReference type="OrthoDB" id="6810016at2"/>
<feature type="transmembrane region" description="Helical" evidence="2">
    <location>
        <begin position="476"/>
        <end position="499"/>
    </location>
</feature>
<sequence>MICPRRKVDIANIIQQQSHETCWQRSMALNQSAAAFSFFGSRMGTISGSAATRFCMKYDDAEYYFLNFERDLDNEAAGTHLGMYLAWAILRGLGSAEYDEPSGVKDQLQQRTTTGQTVLFDHCDGKLYSDDFNELGNAFTQAYYEKYFSKDFARAFQRDLPDTGCPVADTCSLPDTWANFDRMAAVLDQRFKQWQEVRQRHGSNSAGASPKPPAPASTAAAAAPTTAGTSKLSLVPMDHEATDQPSPPAPTGVAASGFDLAALKRRAEAGDAEAWVEIGGEFIIGERVPRDFPTAAAAFQKGADLGSENAMFNLGVCYQNGDGVPKDVTKALAWFARAADRGHAQGLFMLGMAYRNGAGVTKDLAASNALMVIAHAKGVAEAGRQGVIAGAGSYAELGKRLSTPGQVLSTMAERHGSAPGYTPVSTVGPGSISGNAMAHRTNDVGKGTATPNTAAAARSGSSFGTNPDRSNSTPDFIGLGLTAAGASSVFVLLLFATMLSGSPFRFIAYTLAWLGAFGVFRLLGQPGRSMVIRVLLTLAALVPVAGSFVCIYALMLYFRKPNED</sequence>